<keyword evidence="3" id="KW-1185">Reference proteome</keyword>
<evidence type="ECO:0000313" key="3">
    <source>
        <dbReference type="Proteomes" id="UP001447979"/>
    </source>
</evidence>
<sequence length="164" mass="18682">MKILIKKTMGIKTRKSIYNLSKPFPNSLEKATNEEVGEYINTNYLIKKDFTKDEVKNDLIVFKYCRNDLDRNLKNGEVFLNYFTFIVAGASLIISIAALQNTEYYVKSISIAALILLVFSTISILASTLKLFVYKTANGKLVALQYGIDVLEMKKEELESDKKD</sequence>
<proteinExistence type="predicted"/>
<protein>
    <recommendedName>
        <fullName evidence="4">DUF4231 domain-containing protein</fullName>
    </recommendedName>
</protein>
<dbReference type="Proteomes" id="UP001447979">
    <property type="component" value="Unassembled WGS sequence"/>
</dbReference>
<dbReference type="RefSeq" id="WP_316719136.1">
    <property type="nucleotide sequence ID" value="NZ_JBBMFO010000015.1"/>
</dbReference>
<organism evidence="2 3">
    <name type="scientific">Peptoniphilus hominis</name>
    <name type="common">ex Hitch et al. 2025</name>
    <dbReference type="NCBI Taxonomy" id="3133174"/>
    <lineage>
        <taxon>Bacteria</taxon>
        <taxon>Bacillati</taxon>
        <taxon>Bacillota</taxon>
        <taxon>Tissierellia</taxon>
        <taxon>Tissierellales</taxon>
        <taxon>Peptoniphilaceae</taxon>
        <taxon>Peptoniphilus</taxon>
    </lineage>
</organism>
<reference evidence="2 3" key="1">
    <citation type="submission" date="2024-03" db="EMBL/GenBank/DDBJ databases">
        <title>Human intestinal bacterial collection.</title>
        <authorList>
            <person name="Pauvert C."/>
            <person name="Hitch T.C.A."/>
            <person name="Clavel T."/>
        </authorList>
    </citation>
    <scope>NUCLEOTIDE SEQUENCE [LARGE SCALE GENOMIC DNA]</scope>
    <source>
        <strain evidence="2 3">CLA-SR-H025</strain>
    </source>
</reference>
<keyword evidence="1" id="KW-1133">Transmembrane helix</keyword>
<gene>
    <name evidence="2" type="ORF">WMO19_05740</name>
</gene>
<comment type="caution">
    <text evidence="2">The sequence shown here is derived from an EMBL/GenBank/DDBJ whole genome shotgun (WGS) entry which is preliminary data.</text>
</comment>
<keyword evidence="1" id="KW-0472">Membrane</keyword>
<evidence type="ECO:0000313" key="2">
    <source>
        <dbReference type="EMBL" id="MEQ2401106.1"/>
    </source>
</evidence>
<feature type="transmembrane region" description="Helical" evidence="1">
    <location>
        <begin position="111"/>
        <end position="133"/>
    </location>
</feature>
<evidence type="ECO:0000256" key="1">
    <source>
        <dbReference type="SAM" id="Phobius"/>
    </source>
</evidence>
<evidence type="ECO:0008006" key="4">
    <source>
        <dbReference type="Google" id="ProtNLM"/>
    </source>
</evidence>
<dbReference type="EMBL" id="JBBMFO010000015">
    <property type="protein sequence ID" value="MEQ2401106.1"/>
    <property type="molecule type" value="Genomic_DNA"/>
</dbReference>
<feature type="transmembrane region" description="Helical" evidence="1">
    <location>
        <begin position="79"/>
        <end position="99"/>
    </location>
</feature>
<accession>A0ABV1CE54</accession>
<name>A0ABV1CE54_9FIRM</name>
<keyword evidence="1" id="KW-0812">Transmembrane</keyword>